<feature type="region of interest" description="Disordered" evidence="1">
    <location>
        <begin position="1"/>
        <end position="167"/>
    </location>
</feature>
<reference evidence="2 3" key="1">
    <citation type="journal article" date="2016" name="Nat. Commun.">
        <title>Ectomycorrhizal ecology is imprinted in the genome of the dominant symbiotic fungus Cenococcum geophilum.</title>
        <authorList>
            <consortium name="DOE Joint Genome Institute"/>
            <person name="Peter M."/>
            <person name="Kohler A."/>
            <person name="Ohm R.A."/>
            <person name="Kuo A."/>
            <person name="Krutzmann J."/>
            <person name="Morin E."/>
            <person name="Arend M."/>
            <person name="Barry K.W."/>
            <person name="Binder M."/>
            <person name="Choi C."/>
            <person name="Clum A."/>
            <person name="Copeland A."/>
            <person name="Grisel N."/>
            <person name="Haridas S."/>
            <person name="Kipfer T."/>
            <person name="LaButti K."/>
            <person name="Lindquist E."/>
            <person name="Lipzen A."/>
            <person name="Maire R."/>
            <person name="Meier B."/>
            <person name="Mihaltcheva S."/>
            <person name="Molinier V."/>
            <person name="Murat C."/>
            <person name="Poggeler S."/>
            <person name="Quandt C.A."/>
            <person name="Sperisen C."/>
            <person name="Tritt A."/>
            <person name="Tisserant E."/>
            <person name="Crous P.W."/>
            <person name="Henrissat B."/>
            <person name="Nehls U."/>
            <person name="Egli S."/>
            <person name="Spatafora J.W."/>
            <person name="Grigoriev I.V."/>
            <person name="Martin F.M."/>
        </authorList>
    </citation>
    <scope>NUCLEOTIDE SEQUENCE [LARGE SCALE GENOMIC DNA]</scope>
    <source>
        <strain evidence="2 3">CBS 459.81</strain>
    </source>
</reference>
<feature type="compositionally biased region" description="Low complexity" evidence="1">
    <location>
        <begin position="123"/>
        <end position="137"/>
    </location>
</feature>
<keyword evidence="3" id="KW-1185">Reference proteome</keyword>
<proteinExistence type="predicted"/>
<feature type="compositionally biased region" description="Polar residues" evidence="1">
    <location>
        <begin position="1"/>
        <end position="10"/>
    </location>
</feature>
<organism evidence="2 3">
    <name type="scientific">Lepidopterella palustris CBS 459.81</name>
    <dbReference type="NCBI Taxonomy" id="1314670"/>
    <lineage>
        <taxon>Eukaryota</taxon>
        <taxon>Fungi</taxon>
        <taxon>Dikarya</taxon>
        <taxon>Ascomycota</taxon>
        <taxon>Pezizomycotina</taxon>
        <taxon>Dothideomycetes</taxon>
        <taxon>Pleosporomycetidae</taxon>
        <taxon>Mytilinidiales</taxon>
        <taxon>Argynnaceae</taxon>
        <taxon>Lepidopterella</taxon>
    </lineage>
</organism>
<evidence type="ECO:0000313" key="2">
    <source>
        <dbReference type="EMBL" id="OCK74336.1"/>
    </source>
</evidence>
<protein>
    <submittedName>
        <fullName evidence="2">Uncharacterized protein</fullName>
    </submittedName>
</protein>
<name>A0A8E2DZF8_9PEZI</name>
<evidence type="ECO:0000313" key="3">
    <source>
        <dbReference type="Proteomes" id="UP000250266"/>
    </source>
</evidence>
<dbReference type="AlphaFoldDB" id="A0A8E2DZF8"/>
<evidence type="ECO:0000256" key="1">
    <source>
        <dbReference type="SAM" id="MobiDB-lite"/>
    </source>
</evidence>
<dbReference type="OrthoDB" id="425602at2759"/>
<gene>
    <name evidence="2" type="ORF">K432DRAFT_409949</name>
</gene>
<dbReference type="Proteomes" id="UP000250266">
    <property type="component" value="Unassembled WGS sequence"/>
</dbReference>
<feature type="compositionally biased region" description="Basic residues" evidence="1">
    <location>
        <begin position="140"/>
        <end position="154"/>
    </location>
</feature>
<sequence>MTAHVSTRQPFASLDGERLQSLSNVKNRQNAIPTSFSSPLKPTQSTSTKRRYSPSSYDEYDSENIDPAIFNSPTKRSKTADGLAKPSAFLCTTSASTKSSPSMFSSDRTVTTPSSMPSVRKALSSPSTTNSTPISLSRGSPKHKRVGLLSKRRTSSSPFRRVDPPAFTRNSSPALPFSIDAALSGTISTYKPKAAPVVPDAVPTLEEAMPRSWFFDIHEDTPEEEATNLMEHSACVLDISSDDDCETKRKNDEMERGKENIPPPDFFFTSPTSASANPRLPEMDNVTQHAALETVKLPKLRCPLAQDAMDQDRSPLSDLPAADFFGPGLDASSHVIVDALVEKRSSLSKEFEFAIPALPKKEAVVGEKPSEMEKEIEIYTDETAGAEALVTVQEEARVLSDVVAESSELITPTMATEFEDGSMIL</sequence>
<accession>A0A8E2DZF8</accession>
<feature type="compositionally biased region" description="Polar residues" evidence="1">
    <location>
        <begin position="90"/>
        <end position="117"/>
    </location>
</feature>
<feature type="compositionally biased region" description="Polar residues" evidence="1">
    <location>
        <begin position="20"/>
        <end position="47"/>
    </location>
</feature>
<dbReference type="EMBL" id="KV745503">
    <property type="protein sequence ID" value="OCK74336.1"/>
    <property type="molecule type" value="Genomic_DNA"/>
</dbReference>